<dbReference type="InterPro" id="IPR050325">
    <property type="entry name" value="Prot/Nucl_acid_deglycase"/>
</dbReference>
<dbReference type="InterPro" id="IPR029062">
    <property type="entry name" value="Class_I_gatase-like"/>
</dbReference>
<dbReference type="EMBL" id="BMLS01000003">
    <property type="protein sequence ID" value="GGO69728.1"/>
    <property type="molecule type" value="Genomic_DNA"/>
</dbReference>
<organism evidence="5 6">
    <name type="scientific">Bowmanella pacifica</name>
    <dbReference type="NCBI Taxonomy" id="502051"/>
    <lineage>
        <taxon>Bacteria</taxon>
        <taxon>Pseudomonadati</taxon>
        <taxon>Pseudomonadota</taxon>
        <taxon>Gammaproteobacteria</taxon>
        <taxon>Alteromonadales</taxon>
        <taxon>Alteromonadaceae</taxon>
        <taxon>Bowmanella</taxon>
    </lineage>
</organism>
<gene>
    <name evidence="5" type="ORF">GCM10010982_21570</name>
</gene>
<keyword evidence="6" id="KW-1185">Reference proteome</keyword>
<dbReference type="Pfam" id="PF01965">
    <property type="entry name" value="DJ-1_PfpI"/>
    <property type="match status" value="1"/>
</dbReference>
<dbReference type="SUPFAM" id="SSF52317">
    <property type="entry name" value="Class I glutamine amidotransferase-like"/>
    <property type="match status" value="1"/>
</dbReference>
<dbReference type="CDD" id="cd03141">
    <property type="entry name" value="GATase1_Hsp31_like"/>
    <property type="match status" value="1"/>
</dbReference>
<accession>A0A917Z0L4</accession>
<dbReference type="AlphaFoldDB" id="A0A917Z0L4"/>
<dbReference type="PANTHER" id="PTHR48094">
    <property type="entry name" value="PROTEIN/NUCLEIC ACID DEGLYCASE DJ-1-RELATED"/>
    <property type="match status" value="1"/>
</dbReference>
<dbReference type="Proteomes" id="UP000606935">
    <property type="component" value="Unassembled WGS sequence"/>
</dbReference>
<comment type="caution">
    <text evidence="5">The sequence shown here is derived from an EMBL/GenBank/DDBJ whole genome shotgun (WGS) entry which is preliminary data.</text>
</comment>
<reference evidence="5" key="2">
    <citation type="submission" date="2020-09" db="EMBL/GenBank/DDBJ databases">
        <authorList>
            <person name="Sun Q."/>
            <person name="Zhou Y."/>
        </authorList>
    </citation>
    <scope>NUCLEOTIDE SEQUENCE</scope>
    <source>
        <strain evidence="5">CGMCC 1.7086</strain>
    </source>
</reference>
<reference evidence="5" key="1">
    <citation type="journal article" date="2014" name="Int. J. Syst. Evol. Microbiol.">
        <title>Complete genome sequence of Corynebacterium casei LMG S-19264T (=DSM 44701T), isolated from a smear-ripened cheese.</title>
        <authorList>
            <consortium name="US DOE Joint Genome Institute (JGI-PGF)"/>
            <person name="Walter F."/>
            <person name="Albersmeier A."/>
            <person name="Kalinowski J."/>
            <person name="Ruckert C."/>
        </authorList>
    </citation>
    <scope>NUCLEOTIDE SEQUENCE</scope>
    <source>
        <strain evidence="5">CGMCC 1.7086</strain>
    </source>
</reference>
<evidence type="ECO:0000259" key="4">
    <source>
        <dbReference type="Pfam" id="PF01965"/>
    </source>
</evidence>
<dbReference type="RefSeq" id="WP_188694592.1">
    <property type="nucleotide sequence ID" value="NZ_BMLS01000003.1"/>
</dbReference>
<dbReference type="InterPro" id="IPR002818">
    <property type="entry name" value="DJ-1/PfpI"/>
</dbReference>
<sequence length="378" mass="41588">MKLIHYTLVILGLLLSNNLHANPRVLMVISSHGEKNAAEEIIQPGFEFDELAKAYLVFSDNGLEVDIASPAGGHPIADNYDPTKPYNQLFLADPKAYSRLTNSLKLADLDAGDFQAVFVVGGKGPMFDLWQDATLQQLIGDIWENRGVISGVCHGPAAFVDVKLSDGSYLVAGKKVNGFTNQEEAAFGKKWKKDFAFLLEDKLKARGALFEQSALMLNHVSTDDRLITGQNPFSTVDTALAVLARLGVDITTVPHYADDNSIKLVREILQGKPYSTEQLSQNTQVQVELVGMYGYYLALFGEQQDDKHNAIRIMELVSPIMQHPMLVMQIAKKYQALGKHQAALDSLNTFLQSHPEATKVQALLKQLTSEQGQTASSL</sequence>
<protein>
    <recommendedName>
        <fullName evidence="4">DJ-1/PfpI domain-containing protein</fullName>
    </recommendedName>
</protein>
<evidence type="ECO:0000256" key="1">
    <source>
        <dbReference type="ARBA" id="ARBA00023016"/>
    </source>
</evidence>
<evidence type="ECO:0000256" key="2">
    <source>
        <dbReference type="ARBA" id="ARBA00023239"/>
    </source>
</evidence>
<dbReference type="PANTHER" id="PTHR48094:SF11">
    <property type="entry name" value="GLUTATHIONE-INDEPENDENT GLYOXALASE HSP31-RELATED"/>
    <property type="match status" value="1"/>
</dbReference>
<feature type="domain" description="DJ-1/PfpI" evidence="4">
    <location>
        <begin position="42"/>
        <end position="243"/>
    </location>
</feature>
<evidence type="ECO:0000256" key="3">
    <source>
        <dbReference type="ARBA" id="ARBA00038493"/>
    </source>
</evidence>
<evidence type="ECO:0000313" key="5">
    <source>
        <dbReference type="EMBL" id="GGO69728.1"/>
    </source>
</evidence>
<proteinExistence type="inferred from homology"/>
<evidence type="ECO:0000313" key="6">
    <source>
        <dbReference type="Proteomes" id="UP000606935"/>
    </source>
</evidence>
<dbReference type="GO" id="GO:0019172">
    <property type="term" value="F:glyoxalase III activity"/>
    <property type="evidence" value="ECO:0007669"/>
    <property type="project" value="TreeGrafter"/>
</dbReference>
<dbReference type="GO" id="GO:0005737">
    <property type="term" value="C:cytoplasm"/>
    <property type="evidence" value="ECO:0007669"/>
    <property type="project" value="TreeGrafter"/>
</dbReference>
<keyword evidence="2" id="KW-0456">Lyase</keyword>
<name>A0A917Z0L4_9ALTE</name>
<comment type="similarity">
    <text evidence="3">Belongs to the peptidase C56 family. HSP31-like subfamily.</text>
</comment>
<dbReference type="Gene3D" id="3.40.50.880">
    <property type="match status" value="1"/>
</dbReference>
<keyword evidence="1" id="KW-0346">Stress response</keyword>
<dbReference type="GO" id="GO:0019243">
    <property type="term" value="P:methylglyoxal catabolic process to D-lactate via S-lactoyl-glutathione"/>
    <property type="evidence" value="ECO:0007669"/>
    <property type="project" value="TreeGrafter"/>
</dbReference>